<dbReference type="EMBL" id="BMEY01000002">
    <property type="protein sequence ID" value="GGA64941.1"/>
    <property type="molecule type" value="Genomic_DNA"/>
</dbReference>
<protein>
    <submittedName>
        <fullName evidence="1">Uncharacterized protein</fullName>
    </submittedName>
</protein>
<dbReference type="Proteomes" id="UP000613512">
    <property type="component" value="Unassembled WGS sequence"/>
</dbReference>
<evidence type="ECO:0000313" key="2">
    <source>
        <dbReference type="Proteomes" id="UP000613512"/>
    </source>
</evidence>
<sequence length="139" mass="16906">MKVNFTKKQMQQLIRIAEAGNWLANSPRDEAIESYDEIYQYILESAYKMGLEEIQYDKLLDLYFLKPEVEDEIHQLAEEYDSYTFWETLPIKLAERDYEREKHLRNDDPESRFLRITEIEESYIEEFMEDGFEKLVIKK</sequence>
<reference evidence="1" key="2">
    <citation type="submission" date="2020-09" db="EMBL/GenBank/DDBJ databases">
        <authorList>
            <person name="Sun Q."/>
            <person name="Zhou Y."/>
        </authorList>
    </citation>
    <scope>NUCLEOTIDE SEQUENCE</scope>
    <source>
        <strain evidence="1">CGMCC 1.12408</strain>
    </source>
</reference>
<name>A0A916RSY5_9BACI</name>
<dbReference type="RefSeq" id="WP_188383199.1">
    <property type="nucleotide sequence ID" value="NZ_BMEY01000002.1"/>
</dbReference>
<dbReference type="AlphaFoldDB" id="A0A916RSY5"/>
<comment type="caution">
    <text evidence="1">The sequence shown here is derived from an EMBL/GenBank/DDBJ whole genome shotgun (WGS) entry which is preliminary data.</text>
</comment>
<proteinExistence type="predicted"/>
<evidence type="ECO:0000313" key="1">
    <source>
        <dbReference type="EMBL" id="GGA64941.1"/>
    </source>
</evidence>
<gene>
    <name evidence="1" type="ORF">GCM10008025_05940</name>
</gene>
<accession>A0A916RSY5</accession>
<reference evidence="1" key="1">
    <citation type="journal article" date="2014" name="Int. J. Syst. Evol. Microbiol.">
        <title>Complete genome sequence of Corynebacterium casei LMG S-19264T (=DSM 44701T), isolated from a smear-ripened cheese.</title>
        <authorList>
            <consortium name="US DOE Joint Genome Institute (JGI-PGF)"/>
            <person name="Walter F."/>
            <person name="Albersmeier A."/>
            <person name="Kalinowski J."/>
            <person name="Ruckert C."/>
        </authorList>
    </citation>
    <scope>NUCLEOTIDE SEQUENCE</scope>
    <source>
        <strain evidence="1">CGMCC 1.12408</strain>
    </source>
</reference>
<organism evidence="1 2">
    <name type="scientific">Ornithinibacillus halotolerans</name>
    <dbReference type="NCBI Taxonomy" id="1274357"/>
    <lineage>
        <taxon>Bacteria</taxon>
        <taxon>Bacillati</taxon>
        <taxon>Bacillota</taxon>
        <taxon>Bacilli</taxon>
        <taxon>Bacillales</taxon>
        <taxon>Bacillaceae</taxon>
        <taxon>Ornithinibacillus</taxon>
    </lineage>
</organism>
<keyword evidence="2" id="KW-1185">Reference proteome</keyword>